<dbReference type="Gene3D" id="3.40.50.300">
    <property type="entry name" value="P-loop containing nucleotide triphosphate hydrolases"/>
    <property type="match status" value="1"/>
</dbReference>
<dbReference type="RefSeq" id="WP_209983725.1">
    <property type="nucleotide sequence ID" value="NZ_JAGINO010000012.1"/>
</dbReference>
<dbReference type="PANTHER" id="PTHR37807">
    <property type="entry name" value="OS07G0160300 PROTEIN"/>
    <property type="match status" value="1"/>
</dbReference>
<keyword evidence="2" id="KW-1185">Reference proteome</keyword>
<sequence length="181" mass="19453">MLVIFGGLPGTGKSTIARQVADKIGASYLRIDSIEQAIRSSGALPPGSDVGPAGYMAAQRIAADNLRLGRSVVVDSVNPLTITRDAYRDVAVRSDAPFIEIELVCSDPALHRHRLESRACDIEGLVPPTWDQVVTRPYDPWHRPCLQLDTARLPAGRCVELILQAVSAHGLRRPAPAASDA</sequence>
<organism evidence="1 2">
    <name type="scientific">Azospirillum picis</name>
    <dbReference type="NCBI Taxonomy" id="488438"/>
    <lineage>
        <taxon>Bacteria</taxon>
        <taxon>Pseudomonadati</taxon>
        <taxon>Pseudomonadota</taxon>
        <taxon>Alphaproteobacteria</taxon>
        <taxon>Rhodospirillales</taxon>
        <taxon>Azospirillaceae</taxon>
        <taxon>Azospirillum</taxon>
    </lineage>
</organism>
<evidence type="ECO:0000313" key="1">
    <source>
        <dbReference type="EMBL" id="MDQ0534671.1"/>
    </source>
</evidence>
<comment type="caution">
    <text evidence="1">The sequence shown here is derived from an EMBL/GenBank/DDBJ whole genome shotgun (WGS) entry which is preliminary data.</text>
</comment>
<dbReference type="PANTHER" id="PTHR37807:SF3">
    <property type="entry name" value="OS07G0160300 PROTEIN"/>
    <property type="match status" value="1"/>
</dbReference>
<reference evidence="1 2" key="1">
    <citation type="submission" date="2023-07" db="EMBL/GenBank/DDBJ databases">
        <title>Genomic Encyclopedia of Type Strains, Phase IV (KMG-IV): sequencing the most valuable type-strain genomes for metagenomic binning, comparative biology and taxonomic classification.</title>
        <authorList>
            <person name="Goeker M."/>
        </authorList>
    </citation>
    <scope>NUCLEOTIDE SEQUENCE [LARGE SCALE GENOMIC DNA]</scope>
    <source>
        <strain evidence="1 2">DSM 19922</strain>
    </source>
</reference>
<keyword evidence="1" id="KW-0418">Kinase</keyword>
<dbReference type="Pfam" id="PF13671">
    <property type="entry name" value="AAA_33"/>
    <property type="match status" value="1"/>
</dbReference>
<dbReference type="InterPro" id="IPR027417">
    <property type="entry name" value="P-loop_NTPase"/>
</dbReference>
<protein>
    <submittedName>
        <fullName evidence="1">Kinase</fullName>
    </submittedName>
</protein>
<dbReference type="SUPFAM" id="SSF52540">
    <property type="entry name" value="P-loop containing nucleoside triphosphate hydrolases"/>
    <property type="match status" value="1"/>
</dbReference>
<proteinExistence type="predicted"/>
<accession>A0ABU0MMI1</accession>
<dbReference type="Proteomes" id="UP001244552">
    <property type="component" value="Unassembled WGS sequence"/>
</dbReference>
<name>A0ABU0MMI1_9PROT</name>
<dbReference type="GO" id="GO:0016301">
    <property type="term" value="F:kinase activity"/>
    <property type="evidence" value="ECO:0007669"/>
    <property type="project" value="UniProtKB-KW"/>
</dbReference>
<gene>
    <name evidence="1" type="ORF">QO018_003548</name>
</gene>
<evidence type="ECO:0000313" key="2">
    <source>
        <dbReference type="Proteomes" id="UP001244552"/>
    </source>
</evidence>
<dbReference type="EMBL" id="JAUSVU010000013">
    <property type="protein sequence ID" value="MDQ0534671.1"/>
    <property type="molecule type" value="Genomic_DNA"/>
</dbReference>
<keyword evidence="1" id="KW-0808">Transferase</keyword>